<dbReference type="CDD" id="cd08153">
    <property type="entry name" value="srpA_like"/>
    <property type="match status" value="1"/>
</dbReference>
<dbReference type="PROSITE" id="PS51402">
    <property type="entry name" value="CATALASE_3"/>
    <property type="match status" value="1"/>
</dbReference>
<dbReference type="EMBL" id="KV417509">
    <property type="protein sequence ID" value="KZP27297.1"/>
    <property type="molecule type" value="Genomic_DNA"/>
</dbReference>
<dbReference type="InterPro" id="IPR018028">
    <property type="entry name" value="Catalase"/>
</dbReference>
<dbReference type="Gene3D" id="2.40.180.10">
    <property type="entry name" value="Catalase core domain"/>
    <property type="match status" value="1"/>
</dbReference>
<evidence type="ECO:0000259" key="1">
    <source>
        <dbReference type="SMART" id="SM01060"/>
    </source>
</evidence>
<dbReference type="SMART" id="SM01060">
    <property type="entry name" value="Catalase"/>
    <property type="match status" value="1"/>
</dbReference>
<gene>
    <name evidence="2" type="ORF">FIBSPDRAFT_928152</name>
</gene>
<dbReference type="GO" id="GO:0005739">
    <property type="term" value="C:mitochondrion"/>
    <property type="evidence" value="ECO:0007669"/>
    <property type="project" value="TreeGrafter"/>
</dbReference>
<dbReference type="GO" id="GO:0004096">
    <property type="term" value="F:catalase activity"/>
    <property type="evidence" value="ECO:0007669"/>
    <property type="project" value="InterPro"/>
</dbReference>
<organism evidence="2 3">
    <name type="scientific">Athelia psychrophila</name>
    <dbReference type="NCBI Taxonomy" id="1759441"/>
    <lineage>
        <taxon>Eukaryota</taxon>
        <taxon>Fungi</taxon>
        <taxon>Dikarya</taxon>
        <taxon>Basidiomycota</taxon>
        <taxon>Agaricomycotina</taxon>
        <taxon>Agaricomycetes</taxon>
        <taxon>Agaricomycetidae</taxon>
        <taxon>Atheliales</taxon>
        <taxon>Atheliaceae</taxon>
        <taxon>Athelia</taxon>
    </lineage>
</organism>
<dbReference type="PIRSF" id="PIRSF000296">
    <property type="entry name" value="SrpA"/>
    <property type="match status" value="1"/>
</dbReference>
<dbReference type="GO" id="GO:0020037">
    <property type="term" value="F:heme binding"/>
    <property type="evidence" value="ECO:0007669"/>
    <property type="project" value="InterPro"/>
</dbReference>
<dbReference type="STRING" id="436010.A0A166QLP3"/>
<dbReference type="GO" id="GO:0042542">
    <property type="term" value="P:response to hydrogen peroxide"/>
    <property type="evidence" value="ECO:0007669"/>
    <property type="project" value="TreeGrafter"/>
</dbReference>
<dbReference type="AlphaFoldDB" id="A0A166QLP3"/>
<evidence type="ECO:0000313" key="3">
    <source>
        <dbReference type="Proteomes" id="UP000076532"/>
    </source>
</evidence>
<reference evidence="2 3" key="1">
    <citation type="journal article" date="2016" name="Mol. Biol. Evol.">
        <title>Comparative Genomics of Early-Diverging Mushroom-Forming Fungi Provides Insights into the Origins of Lignocellulose Decay Capabilities.</title>
        <authorList>
            <person name="Nagy L.G."/>
            <person name="Riley R."/>
            <person name="Tritt A."/>
            <person name="Adam C."/>
            <person name="Daum C."/>
            <person name="Floudas D."/>
            <person name="Sun H."/>
            <person name="Yadav J.S."/>
            <person name="Pangilinan J."/>
            <person name="Larsson K.H."/>
            <person name="Matsuura K."/>
            <person name="Barry K."/>
            <person name="Labutti K."/>
            <person name="Kuo R."/>
            <person name="Ohm R.A."/>
            <person name="Bhattacharya S.S."/>
            <person name="Shirouzu T."/>
            <person name="Yoshinaga Y."/>
            <person name="Martin F.M."/>
            <person name="Grigoriev I.V."/>
            <person name="Hibbett D.S."/>
        </authorList>
    </citation>
    <scope>NUCLEOTIDE SEQUENCE [LARGE SCALE GENOMIC DNA]</scope>
    <source>
        <strain evidence="2 3">CBS 109695</strain>
    </source>
</reference>
<dbReference type="Proteomes" id="UP000076532">
    <property type="component" value="Unassembled WGS sequence"/>
</dbReference>
<dbReference type="Pfam" id="PF00199">
    <property type="entry name" value="Catalase"/>
    <property type="match status" value="1"/>
</dbReference>
<evidence type="ECO:0000313" key="2">
    <source>
        <dbReference type="EMBL" id="KZP27297.1"/>
    </source>
</evidence>
<feature type="domain" description="Catalase core" evidence="1">
    <location>
        <begin position="1"/>
        <end position="321"/>
    </location>
</feature>
<dbReference type="InterPro" id="IPR020835">
    <property type="entry name" value="Catalase_sf"/>
</dbReference>
<dbReference type="InterPro" id="IPR024168">
    <property type="entry name" value="Catalase_SrpA-type_pred"/>
</dbReference>
<name>A0A166QLP3_9AGAM</name>
<dbReference type="Gene3D" id="1.20.1280.120">
    <property type="match status" value="1"/>
</dbReference>
<dbReference type="OrthoDB" id="2379805at2759"/>
<dbReference type="GO" id="GO:0005777">
    <property type="term" value="C:peroxisome"/>
    <property type="evidence" value="ECO:0007669"/>
    <property type="project" value="TreeGrafter"/>
</dbReference>
<dbReference type="PANTHER" id="PTHR11465:SF62">
    <property type="entry name" value="CATALASE T"/>
    <property type="match status" value="1"/>
</dbReference>
<protein>
    <submittedName>
        <fullName evidence="2">Heme-dependent catalase</fullName>
    </submittedName>
</protein>
<dbReference type="InterPro" id="IPR011614">
    <property type="entry name" value="Catalase_core"/>
</dbReference>
<accession>A0A166QLP3</accession>
<dbReference type="SUPFAM" id="SSF56634">
    <property type="entry name" value="Heme-dependent catalase-like"/>
    <property type="match status" value="1"/>
</dbReference>
<sequence length="326" mass="35476">MPFPDDETIMKTAGALVEGFQAVFGKHPGFQPAHAKGFVLNGTFTPTPEAASLSIAHHFNAPSTPIVIRFSNSTGIPAIPDTDPKAEPRGIAIRFDYPNDDNGRRVHTDLIMHSVPLFPTRTGAEFLEYLHAIAASSQETEHPNSVEKFVGSHPATLAFLQAPKPVPTSFARQQYFCITAFTLIDATGKETFIRYHATPELGVETLTPEEAATKSPNFLHEEMTARLKDGPAKFKLSAQIADESDVTDDATVRWPESRKVVELGTIVIEAEDPDSDATAKNLIFDPIPRVPGVGPSADPLLEMRAAIYLMSGKQREAAEGCVMLRD</sequence>
<proteinExistence type="predicted"/>
<dbReference type="GO" id="GO:0042744">
    <property type="term" value="P:hydrogen peroxide catabolic process"/>
    <property type="evidence" value="ECO:0007669"/>
    <property type="project" value="TreeGrafter"/>
</dbReference>
<dbReference type="PANTHER" id="PTHR11465">
    <property type="entry name" value="CATALASE"/>
    <property type="match status" value="1"/>
</dbReference>
<keyword evidence="3" id="KW-1185">Reference proteome</keyword>